<dbReference type="PRINTS" id="PR00119">
    <property type="entry name" value="CATATPASE"/>
</dbReference>
<gene>
    <name evidence="13" type="ORF">RT717_07740</name>
</gene>
<keyword evidence="3 10" id="KW-0812">Transmembrane</keyword>
<evidence type="ECO:0000313" key="14">
    <source>
        <dbReference type="Proteomes" id="UP001302349"/>
    </source>
</evidence>
<comment type="similarity">
    <text evidence="2 10">Belongs to the cation transport ATPase (P-type) (TC 3.A.3) family. Type IB subfamily.</text>
</comment>
<feature type="transmembrane region" description="Helical" evidence="10">
    <location>
        <begin position="620"/>
        <end position="640"/>
    </location>
</feature>
<feature type="transmembrane region" description="Helical" evidence="10">
    <location>
        <begin position="131"/>
        <end position="148"/>
    </location>
</feature>
<feature type="compositionally biased region" description="Basic and acidic residues" evidence="11">
    <location>
        <begin position="1"/>
        <end position="14"/>
    </location>
</feature>
<dbReference type="SFLD" id="SFLDF00027">
    <property type="entry name" value="p-type_atpase"/>
    <property type="match status" value="1"/>
</dbReference>
<dbReference type="Gene3D" id="3.40.50.1000">
    <property type="entry name" value="HAD superfamily/HAD-like"/>
    <property type="match status" value="1"/>
</dbReference>
<evidence type="ECO:0000256" key="8">
    <source>
        <dbReference type="ARBA" id="ARBA00022989"/>
    </source>
</evidence>
<dbReference type="InterPro" id="IPR001757">
    <property type="entry name" value="P_typ_ATPase"/>
</dbReference>
<evidence type="ECO:0000256" key="11">
    <source>
        <dbReference type="SAM" id="MobiDB-lite"/>
    </source>
</evidence>
<feature type="transmembrane region" description="Helical" evidence="10">
    <location>
        <begin position="73"/>
        <end position="94"/>
    </location>
</feature>
<dbReference type="GO" id="GO:0016787">
    <property type="term" value="F:hydrolase activity"/>
    <property type="evidence" value="ECO:0007669"/>
    <property type="project" value="UniProtKB-KW"/>
</dbReference>
<feature type="transmembrane region" description="Helical" evidence="10">
    <location>
        <begin position="106"/>
        <end position="125"/>
    </location>
</feature>
<reference evidence="13 14" key="1">
    <citation type="journal article" date="2023" name="Microbiol. Resour. Announc.">
        <title>Complete Genome Sequence of Imperialibacter roseus strain P4T.</title>
        <authorList>
            <person name="Tizabi D.R."/>
            <person name="Bachvaroff T."/>
            <person name="Hill R.T."/>
        </authorList>
    </citation>
    <scope>NUCLEOTIDE SEQUENCE [LARGE SCALE GENOMIC DNA]</scope>
    <source>
        <strain evidence="13 14">P4T</strain>
    </source>
</reference>
<dbReference type="InterPro" id="IPR023299">
    <property type="entry name" value="ATPase_P-typ_cyto_dom_N"/>
</dbReference>
<sequence>MEHHHHTSNHEHHAHEHSKHSGSHHHGHHAHMIEDFKKRFWVSVALTLPILALSKMVQGWLGFEFGFPGDQYVLFGLSTVIFFYGGWPFLKGFVDEVKEKTPGMMLLIAVAITVAYGYSSAVVFGLEGKDFFWELATLIVIMLLGHWIEMKSVMGASRALELLVQMMPSDAHLVKGDDVKDVQVSELKKNDIILIKANEKLPADGVIAEGESYLDESMLTGESKPVKKSKGDEVIGGSVNGNQSFKVKVAKTGEESYLNKVIKLVQDAQKAKSKTQNLANTAAKWLAYVALSAGAITLIVWLVMGKPFDYALERMVTVMVISCPHALGLAIPLVVAISTAVSASKGLLIRNRTAFENARKISAFVFDKTGTLTEGKFGVSRYESLSDDLKKEDMLTAVASLEQSSEHPIAQGIVKAAKEMKLTLGKVENFESLTSKGIQGSVDGKNWKVVSPGYLKEKSIDVPKEAGADAAETIVFVLREEKLVGFVALSDKIREESADAIKTLKSKGMKLFMATGDNEKTAKAVSDKLGLDGYYSEVLPDQKVDIIKKLQKEGHFVAMTGDGVNDAPALAQANVGIAVGSGTDVAAETADIILVNSNPKDIANLVIFGRATYKKMIQNLVWATGYNAVALPLATGFIPGLVISPAIGAVFMSLSTIIVAINAQLLKRSMK</sequence>
<evidence type="ECO:0000256" key="10">
    <source>
        <dbReference type="RuleBase" id="RU362081"/>
    </source>
</evidence>
<dbReference type="InterPro" id="IPR044492">
    <property type="entry name" value="P_typ_ATPase_HD_dom"/>
</dbReference>
<dbReference type="Pfam" id="PF00702">
    <property type="entry name" value="Hydrolase"/>
    <property type="match status" value="1"/>
</dbReference>
<keyword evidence="6 10" id="KW-0067">ATP-binding</keyword>
<feature type="transmembrane region" description="Helical" evidence="10">
    <location>
        <begin position="285"/>
        <end position="304"/>
    </location>
</feature>
<keyword evidence="5 10" id="KW-0547">Nucleotide-binding</keyword>
<keyword evidence="4 10" id="KW-0479">Metal-binding</keyword>
<dbReference type="NCBIfam" id="TIGR01511">
    <property type="entry name" value="ATPase-IB1_Cu"/>
    <property type="match status" value="1"/>
</dbReference>
<dbReference type="InterPro" id="IPR036412">
    <property type="entry name" value="HAD-like_sf"/>
</dbReference>
<dbReference type="SFLD" id="SFLDG00002">
    <property type="entry name" value="C1.7:_P-type_atpase_like"/>
    <property type="match status" value="1"/>
</dbReference>
<evidence type="ECO:0000256" key="6">
    <source>
        <dbReference type="ARBA" id="ARBA00022840"/>
    </source>
</evidence>
<proteinExistence type="inferred from homology"/>
<organism evidence="13 14">
    <name type="scientific">Imperialibacter roseus</name>
    <dbReference type="NCBI Taxonomy" id="1324217"/>
    <lineage>
        <taxon>Bacteria</taxon>
        <taxon>Pseudomonadati</taxon>
        <taxon>Bacteroidota</taxon>
        <taxon>Cytophagia</taxon>
        <taxon>Cytophagales</taxon>
        <taxon>Flammeovirgaceae</taxon>
        <taxon>Imperialibacter</taxon>
    </lineage>
</organism>
<evidence type="ECO:0000256" key="1">
    <source>
        <dbReference type="ARBA" id="ARBA00004127"/>
    </source>
</evidence>
<dbReference type="PANTHER" id="PTHR43520:SF8">
    <property type="entry name" value="P-TYPE CU(+) TRANSPORTER"/>
    <property type="match status" value="1"/>
</dbReference>
<evidence type="ECO:0000259" key="12">
    <source>
        <dbReference type="Pfam" id="PF00122"/>
    </source>
</evidence>
<dbReference type="EC" id="3.6.3.-" evidence="13"/>
<dbReference type="SUPFAM" id="SSF56784">
    <property type="entry name" value="HAD-like"/>
    <property type="match status" value="1"/>
</dbReference>
<dbReference type="InterPro" id="IPR023298">
    <property type="entry name" value="ATPase_P-typ_TM_dom_sf"/>
</dbReference>
<evidence type="ECO:0000256" key="4">
    <source>
        <dbReference type="ARBA" id="ARBA00022723"/>
    </source>
</evidence>
<dbReference type="InterPro" id="IPR027256">
    <property type="entry name" value="P-typ_ATPase_IB"/>
</dbReference>
<evidence type="ECO:0000313" key="13">
    <source>
        <dbReference type="EMBL" id="WOK08525.1"/>
    </source>
</evidence>
<comment type="subcellular location">
    <subcellularLocation>
        <location evidence="10">Cell membrane</location>
    </subcellularLocation>
    <subcellularLocation>
        <location evidence="1">Endomembrane system</location>
        <topology evidence="1">Multi-pass membrane protein</topology>
    </subcellularLocation>
</comment>
<dbReference type="SFLD" id="SFLDS00003">
    <property type="entry name" value="Haloacid_Dehalogenase"/>
    <property type="match status" value="1"/>
</dbReference>
<feature type="transmembrane region" description="Helical" evidence="10">
    <location>
        <begin position="40"/>
        <end position="61"/>
    </location>
</feature>
<dbReference type="InterPro" id="IPR023214">
    <property type="entry name" value="HAD_sf"/>
</dbReference>
<dbReference type="Gene3D" id="2.70.150.10">
    <property type="entry name" value="Calcium-transporting ATPase, cytoplasmic transduction domain A"/>
    <property type="match status" value="1"/>
</dbReference>
<evidence type="ECO:0000256" key="3">
    <source>
        <dbReference type="ARBA" id="ARBA00022692"/>
    </source>
</evidence>
<feature type="domain" description="P-type ATPase A" evidence="12">
    <location>
        <begin position="166"/>
        <end position="266"/>
    </location>
</feature>
<dbReference type="NCBIfam" id="TIGR01494">
    <property type="entry name" value="ATPase_P-type"/>
    <property type="match status" value="1"/>
</dbReference>
<accession>A0ABZ0IVX1</accession>
<keyword evidence="10" id="KW-1003">Cell membrane</keyword>
<protein>
    <submittedName>
        <fullName evidence="13">Copper-translocating P-type ATPase</fullName>
        <ecNumber evidence="13">3.6.3.-</ecNumber>
    </submittedName>
</protein>
<name>A0ABZ0IVX1_9BACT</name>
<evidence type="ECO:0000256" key="5">
    <source>
        <dbReference type="ARBA" id="ARBA00022741"/>
    </source>
</evidence>
<feature type="compositionally biased region" description="Basic residues" evidence="11">
    <location>
        <begin position="15"/>
        <end position="27"/>
    </location>
</feature>
<dbReference type="EMBL" id="CP136051">
    <property type="protein sequence ID" value="WOK08525.1"/>
    <property type="molecule type" value="Genomic_DNA"/>
</dbReference>
<dbReference type="Pfam" id="PF00122">
    <property type="entry name" value="E1-E2_ATPase"/>
    <property type="match status" value="1"/>
</dbReference>
<dbReference type="InterPro" id="IPR059000">
    <property type="entry name" value="ATPase_P-type_domA"/>
</dbReference>
<dbReference type="InterPro" id="IPR008250">
    <property type="entry name" value="ATPase_P-typ_transduc_dom_A_sf"/>
</dbReference>
<dbReference type="Gene3D" id="3.40.1110.10">
    <property type="entry name" value="Calcium-transporting ATPase, cytoplasmic domain N"/>
    <property type="match status" value="1"/>
</dbReference>
<dbReference type="SUPFAM" id="SSF81653">
    <property type="entry name" value="Calcium ATPase, transduction domain A"/>
    <property type="match status" value="1"/>
</dbReference>
<keyword evidence="14" id="KW-1185">Reference proteome</keyword>
<feature type="region of interest" description="Disordered" evidence="11">
    <location>
        <begin position="1"/>
        <end position="27"/>
    </location>
</feature>
<evidence type="ECO:0000256" key="2">
    <source>
        <dbReference type="ARBA" id="ARBA00006024"/>
    </source>
</evidence>
<dbReference type="PROSITE" id="PS00154">
    <property type="entry name" value="ATPASE_E1_E2"/>
    <property type="match status" value="1"/>
</dbReference>
<dbReference type="PANTHER" id="PTHR43520">
    <property type="entry name" value="ATP7, ISOFORM B"/>
    <property type="match status" value="1"/>
</dbReference>
<dbReference type="RefSeq" id="WP_317491163.1">
    <property type="nucleotide sequence ID" value="NZ_CP136051.1"/>
</dbReference>
<keyword evidence="9 10" id="KW-0472">Membrane</keyword>
<dbReference type="PRINTS" id="PR00120">
    <property type="entry name" value="HATPASE"/>
</dbReference>
<evidence type="ECO:0000256" key="7">
    <source>
        <dbReference type="ARBA" id="ARBA00022967"/>
    </source>
</evidence>
<keyword evidence="13" id="KW-0378">Hydrolase</keyword>
<dbReference type="InterPro" id="IPR018303">
    <property type="entry name" value="ATPase_P-typ_P_site"/>
</dbReference>
<dbReference type="Proteomes" id="UP001302349">
    <property type="component" value="Chromosome"/>
</dbReference>
<feature type="transmembrane region" description="Helical" evidence="10">
    <location>
        <begin position="646"/>
        <end position="666"/>
    </location>
</feature>
<keyword evidence="7" id="KW-1278">Translocase</keyword>
<keyword evidence="8 10" id="KW-1133">Transmembrane helix</keyword>
<evidence type="ECO:0000256" key="9">
    <source>
        <dbReference type="ARBA" id="ARBA00023136"/>
    </source>
</evidence>
<feature type="transmembrane region" description="Helical" evidence="10">
    <location>
        <begin position="316"/>
        <end position="343"/>
    </location>
</feature>
<dbReference type="NCBIfam" id="TIGR01525">
    <property type="entry name" value="ATPase-IB_hvy"/>
    <property type="match status" value="1"/>
</dbReference>
<dbReference type="SUPFAM" id="SSF81665">
    <property type="entry name" value="Calcium ATPase, transmembrane domain M"/>
    <property type="match status" value="1"/>
</dbReference>